<dbReference type="Gene3D" id="3.40.630.190">
    <property type="entry name" value="LCP protein"/>
    <property type="match status" value="1"/>
</dbReference>
<protein>
    <submittedName>
        <fullName evidence="4">LytR family transcriptional regulator</fullName>
    </submittedName>
</protein>
<accession>A0A5B8M8N4</accession>
<dbReference type="InterPro" id="IPR004474">
    <property type="entry name" value="LytR_CpsA_psr"/>
</dbReference>
<dbReference type="EMBL" id="CP042305">
    <property type="protein sequence ID" value="QDZ16414.1"/>
    <property type="molecule type" value="Genomic_DNA"/>
</dbReference>
<dbReference type="PANTHER" id="PTHR33392">
    <property type="entry name" value="POLYISOPRENYL-TEICHOIC ACID--PEPTIDOGLYCAN TEICHOIC ACID TRANSFERASE TAGU"/>
    <property type="match status" value="1"/>
</dbReference>
<feature type="transmembrane region" description="Helical" evidence="2">
    <location>
        <begin position="81"/>
        <end position="101"/>
    </location>
</feature>
<dbReference type="InterPro" id="IPR050922">
    <property type="entry name" value="LytR/CpsA/Psr_CW_biosynth"/>
</dbReference>
<dbReference type="Pfam" id="PF03816">
    <property type="entry name" value="LytR_cpsA_psr"/>
    <property type="match status" value="1"/>
</dbReference>
<keyword evidence="2" id="KW-1133">Transmembrane helix</keyword>
<sequence>MTIASPIRHPNTGSRDVMTRRGWWLVVLNLLMPGSAQVLAGNRKLGRFGLITTFVLWILALAVLVTAIVKPMLVVEIFTQTLVLWLVQIALLLYAVLWVVLTLDTLRLVRLVKARPSARAGIAAFAVVLLVAVSGTAAYGAVVAGSARGALSGIFSAAAPQAPIDGRYNIMLLGGDAGPGRDGMRPDSMSVLSIDANTGEAVSIGVPRDLDPVPFSDGSPMKKIYPNGYGYNDTCDVDVCQLNSIYTEVELYKPKLYPDATKENSQPGIEAMRDALEGVTGLKIQYYVLIDMEGFSQLVDALGGVTIDVKEKLPIGGDAQGNGVTGWIYPGVQHMNGYTAQWYARSRESTSDYDRMARQRVLEDAILKQFTPLTVATKFQDIAKAGSQVVKTDIPQSMIGYFADLGMKTRSLQQHNLELVPPTVDPSDPNYTQIHSLVQKSIAPPATPKK</sequence>
<evidence type="ECO:0000259" key="3">
    <source>
        <dbReference type="Pfam" id="PF03816"/>
    </source>
</evidence>
<proteinExistence type="inferred from homology"/>
<evidence type="ECO:0000256" key="1">
    <source>
        <dbReference type="ARBA" id="ARBA00006068"/>
    </source>
</evidence>
<dbReference type="OrthoDB" id="3573673at2"/>
<feature type="transmembrane region" description="Helical" evidence="2">
    <location>
        <begin position="48"/>
        <end position="69"/>
    </location>
</feature>
<evidence type="ECO:0000313" key="5">
    <source>
        <dbReference type="Proteomes" id="UP000320216"/>
    </source>
</evidence>
<reference evidence="4 5" key="1">
    <citation type="submission" date="2019-07" db="EMBL/GenBank/DDBJ databases">
        <title>Full genome sequence of Humibacter sp. WJ7-1.</title>
        <authorList>
            <person name="Im W.-T."/>
        </authorList>
    </citation>
    <scope>NUCLEOTIDE SEQUENCE [LARGE SCALE GENOMIC DNA]</scope>
    <source>
        <strain evidence="4 5">WJ7-1</strain>
    </source>
</reference>
<dbReference type="RefSeq" id="WP_146322418.1">
    <property type="nucleotide sequence ID" value="NZ_CP042305.1"/>
</dbReference>
<keyword evidence="5" id="KW-1185">Reference proteome</keyword>
<feature type="domain" description="Cell envelope-related transcriptional attenuator" evidence="3">
    <location>
        <begin position="186"/>
        <end position="369"/>
    </location>
</feature>
<dbReference type="AlphaFoldDB" id="A0A5B8M8N4"/>
<evidence type="ECO:0000256" key="2">
    <source>
        <dbReference type="SAM" id="Phobius"/>
    </source>
</evidence>
<dbReference type="Proteomes" id="UP000320216">
    <property type="component" value="Chromosome"/>
</dbReference>
<dbReference type="NCBIfam" id="TIGR00350">
    <property type="entry name" value="lytR_cpsA_psr"/>
    <property type="match status" value="1"/>
</dbReference>
<keyword evidence="2" id="KW-0472">Membrane</keyword>
<dbReference type="KEGG" id="huw:FPZ11_18155"/>
<gene>
    <name evidence="4" type="ORF">FPZ11_18155</name>
</gene>
<keyword evidence="2" id="KW-0812">Transmembrane</keyword>
<evidence type="ECO:0000313" key="4">
    <source>
        <dbReference type="EMBL" id="QDZ16414.1"/>
    </source>
</evidence>
<dbReference type="PANTHER" id="PTHR33392:SF6">
    <property type="entry name" value="POLYISOPRENYL-TEICHOIC ACID--PEPTIDOGLYCAN TEICHOIC ACID TRANSFERASE TAGU"/>
    <property type="match status" value="1"/>
</dbReference>
<name>A0A5B8M8N4_9MICO</name>
<comment type="similarity">
    <text evidence="1">Belongs to the LytR/CpsA/Psr (LCP) family.</text>
</comment>
<organism evidence="4 5">
    <name type="scientific">Humibacter ginsenosidimutans</name>
    <dbReference type="NCBI Taxonomy" id="2599293"/>
    <lineage>
        <taxon>Bacteria</taxon>
        <taxon>Bacillati</taxon>
        <taxon>Actinomycetota</taxon>
        <taxon>Actinomycetes</taxon>
        <taxon>Micrococcales</taxon>
        <taxon>Microbacteriaceae</taxon>
        <taxon>Humibacter</taxon>
    </lineage>
</organism>
<feature type="transmembrane region" description="Helical" evidence="2">
    <location>
        <begin position="122"/>
        <end position="142"/>
    </location>
</feature>